<dbReference type="GO" id="GO:0071555">
    <property type="term" value="P:cell wall organization"/>
    <property type="evidence" value="ECO:0007669"/>
    <property type="project" value="TreeGrafter"/>
</dbReference>
<evidence type="ECO:0000256" key="4">
    <source>
        <dbReference type="SAM" id="Phobius"/>
    </source>
</evidence>
<dbReference type="GO" id="GO:0005886">
    <property type="term" value="C:plasma membrane"/>
    <property type="evidence" value="ECO:0007669"/>
    <property type="project" value="TreeGrafter"/>
</dbReference>
<feature type="transmembrane region" description="Helical" evidence="4">
    <location>
        <begin position="5"/>
        <end position="25"/>
    </location>
</feature>
<evidence type="ECO:0000313" key="8">
    <source>
        <dbReference type="Proteomes" id="UP000606720"/>
    </source>
</evidence>
<dbReference type="GO" id="GO:0008658">
    <property type="term" value="F:penicillin binding"/>
    <property type="evidence" value="ECO:0007669"/>
    <property type="project" value="InterPro"/>
</dbReference>
<evidence type="ECO:0000256" key="2">
    <source>
        <dbReference type="ARBA" id="ARBA00007171"/>
    </source>
</evidence>
<evidence type="ECO:0000259" key="5">
    <source>
        <dbReference type="Pfam" id="PF00905"/>
    </source>
</evidence>
<accession>A0A923LM48</accession>
<dbReference type="Proteomes" id="UP000606720">
    <property type="component" value="Unassembled WGS sequence"/>
</dbReference>
<reference evidence="7" key="1">
    <citation type="submission" date="2020-08" db="EMBL/GenBank/DDBJ databases">
        <title>Genome public.</title>
        <authorList>
            <person name="Liu C."/>
            <person name="Sun Q."/>
        </authorList>
    </citation>
    <scope>NUCLEOTIDE SEQUENCE</scope>
    <source>
        <strain evidence="7">BX1005</strain>
    </source>
</reference>
<dbReference type="Gene3D" id="3.90.1310.10">
    <property type="entry name" value="Penicillin-binding protein 2a (Domain 2)"/>
    <property type="match status" value="1"/>
</dbReference>
<feature type="domain" description="Penicillin-binding protein transpeptidase" evidence="5">
    <location>
        <begin position="259"/>
        <end position="583"/>
    </location>
</feature>
<dbReference type="InterPro" id="IPR036138">
    <property type="entry name" value="PBP_dimer_sf"/>
</dbReference>
<proteinExistence type="inferred from homology"/>
<dbReference type="Pfam" id="PF03717">
    <property type="entry name" value="PBP_dimer"/>
    <property type="match status" value="1"/>
</dbReference>
<evidence type="ECO:0000313" key="7">
    <source>
        <dbReference type="EMBL" id="MBC5713342.1"/>
    </source>
</evidence>
<comment type="similarity">
    <text evidence="2">Belongs to the transpeptidase family.</text>
</comment>
<dbReference type="Pfam" id="PF00905">
    <property type="entry name" value="Transpeptidase"/>
    <property type="match status" value="1"/>
</dbReference>
<evidence type="ECO:0000256" key="1">
    <source>
        <dbReference type="ARBA" id="ARBA00004370"/>
    </source>
</evidence>
<sequence>MQKKLIVMFLVVTVLLVGLIGRLMYIEYTSGDKYEKIVLSQQEYDSRIIPYQRGDIVDTKGTILATSVDVYNVILDCKVLNQNKDDIEPTILALTTCFPDLKAEDIRQKLTENAASQYVVLLKKLPYDTIQPFVEMQGDDKNYPNVNSDAVWFEKEYIRSYPYGSLAASLVGFVSGGNVGTVGMENYYNSTLNGINGRQYGYLNSDNNFEKTIKEAKDGDTIVSTVDVNIQSVVEEKLAKFNEEYTNGYIEGSGSKHTAALVMNPQNGEIYAMANFPTFDLNDPRNLTGYVTPEEEAGMTEEEKMDFLNEIWENFCVTYTYEPGSTIKPFTIATGLETGTLRGDETYYCDGLEVISGSEVHCVSRVGHGMETIQKALMDSCNDALMQMSYSIGVDNFTTYQKIFGFGQKTGIDLPGEERGLLFEKDQMRALDLATNSFGQNFNCTMIQVASAFSSLVNGGKYYQPHIVKKIEDSNGNVIENIKPVLLKETISEETSDMLKTYLYATVSEGTAKTAKVNGYSMGGKTGTAQKLPRANKTYLVSFIGYVPQENPQLVVYVIVDEPNVEEQAHSTYAQNIAREILEEILPYMNLYPDEELVRIRMKN</sequence>
<gene>
    <name evidence="7" type="ORF">H8S17_03795</name>
</gene>
<dbReference type="InterPro" id="IPR012338">
    <property type="entry name" value="Beta-lactam/transpept-like"/>
</dbReference>
<dbReference type="InterPro" id="IPR005311">
    <property type="entry name" value="PBP_dimer"/>
</dbReference>
<keyword evidence="4" id="KW-0812">Transmembrane</keyword>
<dbReference type="Gene3D" id="3.40.710.10">
    <property type="entry name" value="DD-peptidase/beta-lactamase superfamily"/>
    <property type="match status" value="1"/>
</dbReference>
<keyword evidence="4" id="KW-1133">Transmembrane helix</keyword>
<dbReference type="SUPFAM" id="SSF56601">
    <property type="entry name" value="beta-lactamase/transpeptidase-like"/>
    <property type="match status" value="1"/>
</dbReference>
<dbReference type="PANTHER" id="PTHR30627">
    <property type="entry name" value="PEPTIDOGLYCAN D,D-TRANSPEPTIDASE"/>
    <property type="match status" value="1"/>
</dbReference>
<organism evidence="7 8">
    <name type="scientific">Roseburia zhanii</name>
    <dbReference type="NCBI Taxonomy" id="2763064"/>
    <lineage>
        <taxon>Bacteria</taxon>
        <taxon>Bacillati</taxon>
        <taxon>Bacillota</taxon>
        <taxon>Clostridia</taxon>
        <taxon>Lachnospirales</taxon>
        <taxon>Lachnospiraceae</taxon>
        <taxon>Roseburia</taxon>
    </lineage>
</organism>
<evidence type="ECO:0000259" key="6">
    <source>
        <dbReference type="Pfam" id="PF03717"/>
    </source>
</evidence>
<keyword evidence="8" id="KW-1185">Reference proteome</keyword>
<dbReference type="EMBL" id="JACOPH010000002">
    <property type="protein sequence ID" value="MBC5713342.1"/>
    <property type="molecule type" value="Genomic_DNA"/>
</dbReference>
<dbReference type="AlphaFoldDB" id="A0A923LM48"/>
<evidence type="ECO:0000256" key="3">
    <source>
        <dbReference type="ARBA" id="ARBA00023136"/>
    </source>
</evidence>
<keyword evidence="3 4" id="KW-0472">Membrane</keyword>
<dbReference type="InterPro" id="IPR050515">
    <property type="entry name" value="Beta-lactam/transpept"/>
</dbReference>
<dbReference type="SUPFAM" id="SSF56519">
    <property type="entry name" value="Penicillin binding protein dimerisation domain"/>
    <property type="match status" value="1"/>
</dbReference>
<comment type="subcellular location">
    <subcellularLocation>
        <location evidence="1">Membrane</location>
    </subcellularLocation>
</comment>
<dbReference type="InterPro" id="IPR001460">
    <property type="entry name" value="PCN-bd_Tpept"/>
</dbReference>
<protein>
    <submittedName>
        <fullName evidence="7">Penicillin-binding protein 2</fullName>
    </submittedName>
</protein>
<feature type="domain" description="Penicillin-binding protein dimerisation" evidence="6">
    <location>
        <begin position="49"/>
        <end position="213"/>
    </location>
</feature>
<comment type="caution">
    <text evidence="7">The sequence shown here is derived from an EMBL/GenBank/DDBJ whole genome shotgun (WGS) entry which is preliminary data.</text>
</comment>
<name>A0A923LM48_9FIRM</name>